<keyword evidence="4" id="KW-1185">Reference proteome</keyword>
<evidence type="ECO:0000313" key="4">
    <source>
        <dbReference type="Proteomes" id="UP001491310"/>
    </source>
</evidence>
<dbReference type="Proteomes" id="UP001491310">
    <property type="component" value="Unassembled WGS sequence"/>
</dbReference>
<reference evidence="3 4" key="1">
    <citation type="journal article" date="2024" name="Nat. Commun.">
        <title>Phylogenomics reveals the evolutionary origins of lichenization in chlorophyte algae.</title>
        <authorList>
            <person name="Puginier C."/>
            <person name="Libourel C."/>
            <person name="Otte J."/>
            <person name="Skaloud P."/>
            <person name="Haon M."/>
            <person name="Grisel S."/>
            <person name="Petersen M."/>
            <person name="Berrin J.G."/>
            <person name="Delaux P.M."/>
            <person name="Dal Grande F."/>
            <person name="Keller J."/>
        </authorList>
    </citation>
    <scope>NUCLEOTIDE SEQUENCE [LARGE SCALE GENOMIC DNA]</scope>
    <source>
        <strain evidence="3 4">SAG 216-7</strain>
    </source>
</reference>
<accession>A0ABR2Z4L0</accession>
<feature type="compositionally biased region" description="Low complexity" evidence="1">
    <location>
        <begin position="195"/>
        <end position="210"/>
    </location>
</feature>
<comment type="caution">
    <text evidence="3">The sequence shown here is derived from an EMBL/GenBank/DDBJ whole genome shotgun (WGS) entry which is preliminary data.</text>
</comment>
<dbReference type="EMBL" id="JALJOT010000001">
    <property type="protein sequence ID" value="KAK9918905.1"/>
    <property type="molecule type" value="Genomic_DNA"/>
</dbReference>
<sequence length="336" mass="36538">MSVKGNREWLQRSLGNELGWDADMVLGVSDAIATAETREEVDGILQDYLGGSKEVHSIVQRFLGETTKGVQPISQQQAQRSNQHNQPAGAGISRGGGRQVVARERPAGSMTIIHTQKRKGAQAADAEESRPAPDRAVANCLCCGKVYLCRETTNDTRLFVESGGMCTFCGAKVALSSQESSQVRPPYADRAAAIPSPEQPGSSAPASAAADAEAAEAVALKNRLVDYDRNASRRTTVVDDQSDFFEIDSNAWLSDEERQQLKERQRAIDEAEQARRRAVTVTFDLLGRQVIMTGEEPSEKMRLNLRVTPRWCCASVPTPHCTALHPSSCAVPTARE</sequence>
<feature type="domain" description="Activating signal cointegrator 1 third" evidence="2">
    <location>
        <begin position="240"/>
        <end position="292"/>
    </location>
</feature>
<evidence type="ECO:0000256" key="1">
    <source>
        <dbReference type="SAM" id="MobiDB-lite"/>
    </source>
</evidence>
<evidence type="ECO:0000259" key="2">
    <source>
        <dbReference type="Pfam" id="PF23134"/>
    </source>
</evidence>
<dbReference type="Pfam" id="PF23134">
    <property type="entry name" value="TRIP4_3rd"/>
    <property type="match status" value="1"/>
</dbReference>
<evidence type="ECO:0000313" key="3">
    <source>
        <dbReference type="EMBL" id="KAK9918905.1"/>
    </source>
</evidence>
<dbReference type="InterPro" id="IPR039128">
    <property type="entry name" value="TRIP4-like"/>
</dbReference>
<gene>
    <name evidence="3" type="ORF">WJX75_007967</name>
</gene>
<protein>
    <recommendedName>
        <fullName evidence="2">Activating signal cointegrator 1 third domain-containing protein</fullName>
    </recommendedName>
</protein>
<organism evidence="3 4">
    <name type="scientific">Coccomyxa subellipsoidea</name>
    <dbReference type="NCBI Taxonomy" id="248742"/>
    <lineage>
        <taxon>Eukaryota</taxon>
        <taxon>Viridiplantae</taxon>
        <taxon>Chlorophyta</taxon>
        <taxon>core chlorophytes</taxon>
        <taxon>Trebouxiophyceae</taxon>
        <taxon>Trebouxiophyceae incertae sedis</taxon>
        <taxon>Coccomyxaceae</taxon>
        <taxon>Coccomyxa</taxon>
    </lineage>
</organism>
<feature type="region of interest" description="Disordered" evidence="1">
    <location>
        <begin position="191"/>
        <end position="210"/>
    </location>
</feature>
<proteinExistence type="predicted"/>
<feature type="region of interest" description="Disordered" evidence="1">
    <location>
        <begin position="69"/>
        <end position="130"/>
    </location>
</feature>
<name>A0ABR2Z4L0_9CHLO</name>
<dbReference type="PANTHER" id="PTHR12963:SF4">
    <property type="entry name" value="ACTIVATING SIGNAL COINTEGRATOR 1"/>
    <property type="match status" value="1"/>
</dbReference>
<dbReference type="InterPro" id="IPR056993">
    <property type="entry name" value="TRIP4_3rd_dom"/>
</dbReference>
<feature type="compositionally biased region" description="Low complexity" evidence="1">
    <location>
        <begin position="71"/>
        <end position="87"/>
    </location>
</feature>
<dbReference type="PANTHER" id="PTHR12963">
    <property type="entry name" value="THYROID RECEPTOR INTERACTING PROTEIN RELATED"/>
    <property type="match status" value="1"/>
</dbReference>